<protein>
    <submittedName>
        <fullName evidence="9">Acyl-CoA dehydrogenase family protein</fullName>
    </submittedName>
</protein>
<dbReference type="Gene3D" id="1.10.540.10">
    <property type="entry name" value="Acyl-CoA dehydrogenase/oxidase, N-terminal domain"/>
    <property type="match status" value="1"/>
</dbReference>
<comment type="similarity">
    <text evidence="2 5">Belongs to the acyl-CoA dehydrogenase family.</text>
</comment>
<dbReference type="Pfam" id="PF02771">
    <property type="entry name" value="Acyl-CoA_dh_N"/>
    <property type="match status" value="1"/>
</dbReference>
<dbReference type="InterPro" id="IPR009100">
    <property type="entry name" value="AcylCoA_DH/oxidase_NM_dom_sf"/>
</dbReference>
<dbReference type="InterPro" id="IPR046373">
    <property type="entry name" value="Acyl-CoA_Oxase/DH_mid-dom_sf"/>
</dbReference>
<evidence type="ECO:0000313" key="10">
    <source>
        <dbReference type="Proteomes" id="UP000666915"/>
    </source>
</evidence>
<dbReference type="Pfam" id="PF00441">
    <property type="entry name" value="Acyl-CoA_dh_1"/>
    <property type="match status" value="1"/>
</dbReference>
<dbReference type="InterPro" id="IPR036250">
    <property type="entry name" value="AcylCo_DH-like_C"/>
</dbReference>
<dbReference type="SUPFAM" id="SSF47203">
    <property type="entry name" value="Acyl-CoA dehydrogenase C-terminal domain-like"/>
    <property type="match status" value="1"/>
</dbReference>
<evidence type="ECO:0000256" key="5">
    <source>
        <dbReference type="RuleBase" id="RU362125"/>
    </source>
</evidence>
<organism evidence="9 10">
    <name type="scientific">Actinomadura nitritigenes</name>
    <dbReference type="NCBI Taxonomy" id="134602"/>
    <lineage>
        <taxon>Bacteria</taxon>
        <taxon>Bacillati</taxon>
        <taxon>Actinomycetota</taxon>
        <taxon>Actinomycetes</taxon>
        <taxon>Streptosporangiales</taxon>
        <taxon>Thermomonosporaceae</taxon>
        <taxon>Actinomadura</taxon>
    </lineage>
</organism>
<dbReference type="PIRSF" id="PIRSF016578">
    <property type="entry name" value="HsaA"/>
    <property type="match status" value="1"/>
</dbReference>
<dbReference type="Gene3D" id="2.40.110.10">
    <property type="entry name" value="Butyryl-CoA Dehydrogenase, subunit A, domain 2"/>
    <property type="match status" value="1"/>
</dbReference>
<evidence type="ECO:0000256" key="4">
    <source>
        <dbReference type="ARBA" id="ARBA00022827"/>
    </source>
</evidence>
<dbReference type="Proteomes" id="UP000666915">
    <property type="component" value="Unassembled WGS sequence"/>
</dbReference>
<keyword evidence="10" id="KW-1185">Reference proteome</keyword>
<dbReference type="InterPro" id="IPR013786">
    <property type="entry name" value="AcylCoA_DH/ox_N"/>
</dbReference>
<dbReference type="Gene3D" id="1.20.140.10">
    <property type="entry name" value="Butyryl-CoA Dehydrogenase, subunit A, domain 3"/>
    <property type="match status" value="1"/>
</dbReference>
<dbReference type="PANTHER" id="PTHR43884">
    <property type="entry name" value="ACYL-COA DEHYDROGENASE"/>
    <property type="match status" value="1"/>
</dbReference>
<sequence>MNFDLPPEIVDLQRTVRDFAAKEIAPNAARWSEDEHFPSPVFGRLADLGLMGMLVPEEYGGTDAGMVAYVAVMEELGAADQSVAAAWNAHSTIASLPLAAFGAPEQKERWLRPLASGERLGAFGLTEPSAGSDAAGITTRAERRDGGWVINGTKMFISNAGTDISLGVTVLAVTGTGGNGRKRYATFFVPEGTAGYTKGNRLKKLGWHALDTRELVFTDCFVPDDHLVGEEGNGLRQFLSVLEKGRISVAALGLSLTAAALRLGVRHARTRHQFGRPLSDFQAVAHKLADIATEYEAARGLVYKAAWLADQGRPHSTEAAMAKLYASEVANRAASQSVQVHGGYGYIRESDISRFYADAKILEIGEGTSEVQRNVIARALTR</sequence>
<evidence type="ECO:0000256" key="2">
    <source>
        <dbReference type="ARBA" id="ARBA00009347"/>
    </source>
</evidence>
<feature type="domain" description="Acyl-CoA oxidase/dehydrogenase middle" evidence="7">
    <location>
        <begin position="122"/>
        <end position="220"/>
    </location>
</feature>
<dbReference type="RefSeq" id="WP_208273879.1">
    <property type="nucleotide sequence ID" value="NZ_BAAAGM010000094.1"/>
</dbReference>
<evidence type="ECO:0000259" key="7">
    <source>
        <dbReference type="Pfam" id="PF02770"/>
    </source>
</evidence>
<evidence type="ECO:0000313" key="9">
    <source>
        <dbReference type="EMBL" id="MBO2444956.1"/>
    </source>
</evidence>
<feature type="domain" description="Acyl-CoA dehydrogenase/oxidase C-terminal" evidence="6">
    <location>
        <begin position="232"/>
        <end position="380"/>
    </location>
</feature>
<dbReference type="InterPro" id="IPR037069">
    <property type="entry name" value="AcylCoA_DH/ox_N_sf"/>
</dbReference>
<evidence type="ECO:0000256" key="3">
    <source>
        <dbReference type="ARBA" id="ARBA00022630"/>
    </source>
</evidence>
<dbReference type="InterPro" id="IPR009075">
    <property type="entry name" value="AcylCo_DH/oxidase_C"/>
</dbReference>
<accession>A0ABS3RFF2</accession>
<keyword evidence="5" id="KW-0560">Oxidoreductase</keyword>
<proteinExistence type="inferred from homology"/>
<dbReference type="InterPro" id="IPR006089">
    <property type="entry name" value="Acyl-CoA_DH_CS"/>
</dbReference>
<dbReference type="InterPro" id="IPR006091">
    <property type="entry name" value="Acyl-CoA_Oxase/DH_mid-dom"/>
</dbReference>
<gene>
    <name evidence="9" type="ORF">J4557_46375</name>
</gene>
<evidence type="ECO:0000256" key="1">
    <source>
        <dbReference type="ARBA" id="ARBA00001974"/>
    </source>
</evidence>
<name>A0ABS3RFF2_9ACTN</name>
<evidence type="ECO:0000259" key="8">
    <source>
        <dbReference type="Pfam" id="PF02771"/>
    </source>
</evidence>
<keyword evidence="4 5" id="KW-0274">FAD</keyword>
<evidence type="ECO:0000259" key="6">
    <source>
        <dbReference type="Pfam" id="PF00441"/>
    </source>
</evidence>
<reference evidence="9 10" key="1">
    <citation type="submission" date="2021-03" db="EMBL/GenBank/DDBJ databases">
        <authorList>
            <person name="Kanchanasin P."/>
            <person name="Saeng-In P."/>
            <person name="Phongsopitanun W."/>
            <person name="Yuki M."/>
            <person name="Kudo T."/>
            <person name="Ohkuma M."/>
            <person name="Tanasupawat S."/>
        </authorList>
    </citation>
    <scope>NUCLEOTIDE SEQUENCE [LARGE SCALE GENOMIC DNA]</scope>
    <source>
        <strain evidence="9 10">L46</strain>
    </source>
</reference>
<dbReference type="SUPFAM" id="SSF56645">
    <property type="entry name" value="Acyl-CoA dehydrogenase NM domain-like"/>
    <property type="match status" value="1"/>
</dbReference>
<dbReference type="Pfam" id="PF02770">
    <property type="entry name" value="Acyl-CoA_dh_M"/>
    <property type="match status" value="1"/>
</dbReference>
<feature type="domain" description="Acyl-CoA dehydrogenase/oxidase N-terminal" evidence="8">
    <location>
        <begin position="8"/>
        <end position="118"/>
    </location>
</feature>
<dbReference type="PROSITE" id="PS00073">
    <property type="entry name" value="ACYL_COA_DH_2"/>
    <property type="match status" value="1"/>
</dbReference>
<dbReference type="PROSITE" id="PS00072">
    <property type="entry name" value="ACYL_COA_DH_1"/>
    <property type="match status" value="1"/>
</dbReference>
<keyword evidence="3 5" id="KW-0285">Flavoprotein</keyword>
<comment type="caution">
    <text evidence="9">The sequence shown here is derived from an EMBL/GenBank/DDBJ whole genome shotgun (WGS) entry which is preliminary data.</text>
</comment>
<comment type="cofactor">
    <cofactor evidence="1 5">
        <name>FAD</name>
        <dbReference type="ChEBI" id="CHEBI:57692"/>
    </cofactor>
</comment>
<dbReference type="PANTHER" id="PTHR43884:SF12">
    <property type="entry name" value="ISOVALERYL-COA DEHYDROGENASE, MITOCHONDRIAL-RELATED"/>
    <property type="match status" value="1"/>
</dbReference>
<dbReference type="EMBL" id="JAGEOK010000056">
    <property type="protein sequence ID" value="MBO2444956.1"/>
    <property type="molecule type" value="Genomic_DNA"/>
</dbReference>